<feature type="transmembrane region" description="Helical" evidence="7">
    <location>
        <begin position="54"/>
        <end position="79"/>
    </location>
</feature>
<evidence type="ECO:0000256" key="2">
    <source>
        <dbReference type="ARBA" id="ARBA00022448"/>
    </source>
</evidence>
<keyword evidence="2" id="KW-0813">Transport</keyword>
<comment type="caution">
    <text evidence="8">The sequence shown here is derived from an EMBL/GenBank/DDBJ whole genome shotgun (WGS) entry which is preliminary data.</text>
</comment>
<dbReference type="GO" id="GO:0016020">
    <property type="term" value="C:membrane"/>
    <property type="evidence" value="ECO:0007669"/>
    <property type="project" value="UniProtKB-SubCell"/>
</dbReference>
<feature type="transmembrane region" description="Helical" evidence="7">
    <location>
        <begin position="99"/>
        <end position="116"/>
    </location>
</feature>
<dbReference type="Proteomes" id="UP000596902">
    <property type="component" value="Unassembled WGS sequence"/>
</dbReference>
<dbReference type="InterPro" id="IPR011701">
    <property type="entry name" value="MFS"/>
</dbReference>
<dbReference type="InterPro" id="IPR011009">
    <property type="entry name" value="Kinase-like_dom_sf"/>
</dbReference>
<feature type="transmembrane region" description="Helical" evidence="7">
    <location>
        <begin position="322"/>
        <end position="344"/>
    </location>
</feature>
<feature type="transmembrane region" description="Helical" evidence="7">
    <location>
        <begin position="445"/>
        <end position="468"/>
    </location>
</feature>
<evidence type="ECO:0000256" key="7">
    <source>
        <dbReference type="SAM" id="Phobius"/>
    </source>
</evidence>
<gene>
    <name evidence="8" type="ORF">GT037_002679</name>
</gene>
<dbReference type="Pfam" id="PF02958">
    <property type="entry name" value="EcKL"/>
    <property type="match status" value="1"/>
</dbReference>
<feature type="transmembrane region" description="Helical" evidence="7">
    <location>
        <begin position="217"/>
        <end position="237"/>
    </location>
</feature>
<feature type="transmembrane region" description="Helical" evidence="7">
    <location>
        <begin position="412"/>
        <end position="433"/>
    </location>
</feature>
<dbReference type="RefSeq" id="XP_038789004.1">
    <property type="nucleotide sequence ID" value="XM_038927726.1"/>
</dbReference>
<feature type="transmembrane region" description="Helical" evidence="7">
    <location>
        <begin position="153"/>
        <end position="174"/>
    </location>
</feature>
<feature type="transmembrane region" description="Helical" evidence="7">
    <location>
        <begin position="285"/>
        <end position="310"/>
    </location>
</feature>
<feature type="transmembrane region" description="Helical" evidence="7">
    <location>
        <begin position="382"/>
        <end position="400"/>
    </location>
</feature>
<evidence type="ECO:0000256" key="3">
    <source>
        <dbReference type="ARBA" id="ARBA00022692"/>
    </source>
</evidence>
<dbReference type="PANTHER" id="PTHR43791">
    <property type="entry name" value="PERMEASE-RELATED"/>
    <property type="match status" value="1"/>
</dbReference>
<reference evidence="8" key="1">
    <citation type="submission" date="2020-01" db="EMBL/GenBank/DDBJ databases">
        <authorList>
            <person name="Feng Z.H.Z."/>
        </authorList>
    </citation>
    <scope>NUCLEOTIDE SEQUENCE</scope>
    <source>
        <strain evidence="8">CBS107.38</strain>
    </source>
</reference>
<evidence type="ECO:0000256" key="5">
    <source>
        <dbReference type="ARBA" id="ARBA00023136"/>
    </source>
</evidence>
<keyword evidence="9" id="KW-1185">Reference proteome</keyword>
<proteinExistence type="inferred from homology"/>
<dbReference type="InterPro" id="IPR036259">
    <property type="entry name" value="MFS_trans_sf"/>
</dbReference>
<dbReference type="Gene3D" id="1.20.1250.20">
    <property type="entry name" value="MFS general substrate transporter like domains"/>
    <property type="match status" value="2"/>
</dbReference>
<dbReference type="PANTHER" id="PTHR43791:SF16">
    <property type="entry name" value="TRANSPORTER, PUTATIVE (AFU_ORTHOLOGUE AFUA_3G01840)-RELATED"/>
    <property type="match status" value="1"/>
</dbReference>
<dbReference type="GO" id="GO:0022857">
    <property type="term" value="F:transmembrane transporter activity"/>
    <property type="evidence" value="ECO:0007669"/>
    <property type="project" value="InterPro"/>
</dbReference>
<dbReference type="GeneID" id="62200904"/>
<evidence type="ECO:0000313" key="8">
    <source>
        <dbReference type="EMBL" id="KAF7678931.1"/>
    </source>
</evidence>
<keyword evidence="3 7" id="KW-0812">Transmembrane</keyword>
<protein>
    <submittedName>
        <fullName evidence="8">Mfs general substrate transporter</fullName>
    </submittedName>
</protein>
<name>A0A8H7B7W0_9PLEO</name>
<keyword evidence="4 7" id="KW-1133">Transmembrane helix</keyword>
<evidence type="ECO:0000256" key="1">
    <source>
        <dbReference type="ARBA" id="ARBA00004141"/>
    </source>
</evidence>
<dbReference type="Gene3D" id="3.90.1200.10">
    <property type="match status" value="1"/>
</dbReference>
<evidence type="ECO:0000256" key="4">
    <source>
        <dbReference type="ARBA" id="ARBA00022989"/>
    </source>
</evidence>
<dbReference type="AlphaFoldDB" id="A0A8H7B7W0"/>
<dbReference type="Pfam" id="PF07690">
    <property type="entry name" value="MFS_1"/>
    <property type="match status" value="1"/>
</dbReference>
<dbReference type="SUPFAM" id="SSF56112">
    <property type="entry name" value="Protein kinase-like (PK-like)"/>
    <property type="match status" value="1"/>
</dbReference>
<evidence type="ECO:0000313" key="9">
    <source>
        <dbReference type="Proteomes" id="UP000596902"/>
    </source>
</evidence>
<reference evidence="8" key="2">
    <citation type="submission" date="2020-08" db="EMBL/GenBank/DDBJ databases">
        <title>Draft Genome Sequence of Cumin Blight Pathogen Alternaria burnsii.</title>
        <authorList>
            <person name="Feng Z."/>
        </authorList>
    </citation>
    <scope>NUCLEOTIDE SEQUENCE</scope>
    <source>
        <strain evidence="8">CBS107.38</strain>
    </source>
</reference>
<dbReference type="EMBL" id="JAAABM010000003">
    <property type="protein sequence ID" value="KAF7678931.1"/>
    <property type="molecule type" value="Genomic_DNA"/>
</dbReference>
<dbReference type="InterPro" id="IPR004119">
    <property type="entry name" value="EcKL"/>
</dbReference>
<feature type="transmembrane region" description="Helical" evidence="7">
    <location>
        <begin position="351"/>
        <end position="370"/>
    </location>
</feature>
<evidence type="ECO:0000256" key="6">
    <source>
        <dbReference type="ARBA" id="ARBA00037968"/>
    </source>
</evidence>
<dbReference type="SUPFAM" id="SSF103473">
    <property type="entry name" value="MFS general substrate transporter"/>
    <property type="match status" value="1"/>
</dbReference>
<feature type="transmembrane region" description="Helical" evidence="7">
    <location>
        <begin position="186"/>
        <end position="205"/>
    </location>
</feature>
<organism evidence="8 9">
    <name type="scientific">Alternaria burnsii</name>
    <dbReference type="NCBI Taxonomy" id="1187904"/>
    <lineage>
        <taxon>Eukaryota</taxon>
        <taxon>Fungi</taxon>
        <taxon>Dikarya</taxon>
        <taxon>Ascomycota</taxon>
        <taxon>Pezizomycotina</taxon>
        <taxon>Dothideomycetes</taxon>
        <taxon>Pleosporomycetidae</taxon>
        <taxon>Pleosporales</taxon>
        <taxon>Pleosporineae</taxon>
        <taxon>Pleosporaceae</taxon>
        <taxon>Alternaria</taxon>
        <taxon>Alternaria sect. Alternaria</taxon>
    </lineage>
</organism>
<accession>A0A8H7B7W0</accession>
<sequence length="897" mass="100191">MATVEKPSAHEAEHISDTSIDHAVAYEGGKETGLSDAHLCSDADNKRILRKTDIWMLSLLCMVYFLQSADKGIIGLTAVYGLKEDAHLVGNDYSNIGNIGYYAQLGVQPLAAWILVKLRYRHVLPVIITCWGISVAGGLGGSRNYAGLLASRFFLGAFEAAVIPLFSMITIAFYRRSEQPFRVACWYSCYGLSTLISAPIVYGFGRIHSSTLYRYQIVYLFFGLLTIVIGLITYWWAHDSPGEARFLSPEDRLKAVDRLKANQQGIVSHKFNWKHVIEAVTELKYWLYMIMVIAVNAGASVSSVFGSIILRNLAGFSADEAVLLNMPFGALQFVSILAASYLAYRFKRKSPFLLGLVTIVIVGVALMVALPKIPSNKGGLLAGYYLIAFVYAINPLLISWMGANCAGQTKKAIYYTSFNAGNSIGNIITPYIFDAKFAPQYVNALKGILAIWCILWGVVIAQIVLIAWMQKKKCDQREAAGLPRDPIDYSMSGHFHEAGAEVHGENGLQDMTDKENIYFHELSPTSSFRAFQSSYCPSCSQDAPKPYILKLVNPPPTKANDEGHSRKILSYQVEQYFYSHLALQLPATLPVAKCLASINKHNTDGTSMTAMLLSDLRQQYPVAGEKRNVLTTIQAHAALDWLSGFHGFWWSRVKSLNSSSLVLPPLEEVKRDGQDASNKSVWLNGGYTYLATRRKEYDSLAADYDSEWNEPLTEWADDEDVSISEIAAAFLSPKAVGWTPIEGYQTLIHGDVKSENMFTSSSGEEVAFYDFQYVGLGLGVCDLAKFFTCSVPLNMLVADSHIPSELSMQEGERQLLERYWKRLVEVGKQEYTWSIFVRHWETALVDWLRFQASWGFWGNTDWLEARVRSILKDQEWRDALISNVDKTSISNQREASG</sequence>
<comment type="subcellular location">
    <subcellularLocation>
        <location evidence="1">Membrane</location>
        <topology evidence="1">Multi-pass membrane protein</topology>
    </subcellularLocation>
</comment>
<feature type="transmembrane region" description="Helical" evidence="7">
    <location>
        <begin position="123"/>
        <end position="141"/>
    </location>
</feature>
<comment type="similarity">
    <text evidence="6">Belongs to the major facilitator superfamily. Allantoate permease family.</text>
</comment>
<keyword evidence="5 7" id="KW-0472">Membrane</keyword>
<dbReference type="FunFam" id="1.20.1250.20:FF:000064">
    <property type="entry name" value="MFS allantoate transporter"/>
    <property type="match status" value="1"/>
</dbReference>